<name>A0ABQ1WRK9_9FLAO</name>
<evidence type="ECO:0000256" key="1">
    <source>
        <dbReference type="SAM" id="Phobius"/>
    </source>
</evidence>
<accession>A0ABQ1WRK9</accession>
<keyword evidence="1" id="KW-0812">Transmembrane</keyword>
<dbReference type="Proteomes" id="UP000605733">
    <property type="component" value="Unassembled WGS sequence"/>
</dbReference>
<gene>
    <name evidence="3" type="ORF">GCM10011532_28240</name>
</gene>
<reference evidence="4" key="1">
    <citation type="journal article" date="2019" name="Int. J. Syst. Evol. Microbiol.">
        <title>The Global Catalogue of Microorganisms (GCM) 10K type strain sequencing project: providing services to taxonomists for standard genome sequencing and annotation.</title>
        <authorList>
            <consortium name="The Broad Institute Genomics Platform"/>
            <consortium name="The Broad Institute Genome Sequencing Center for Infectious Disease"/>
            <person name="Wu L."/>
            <person name="Ma J."/>
        </authorList>
    </citation>
    <scope>NUCLEOTIDE SEQUENCE [LARGE SCALE GENOMIC DNA]</scope>
    <source>
        <strain evidence="4">CGMCC 1.15422</strain>
    </source>
</reference>
<proteinExistence type="predicted"/>
<dbReference type="EMBL" id="BMIX01000007">
    <property type="protein sequence ID" value="GGG42730.1"/>
    <property type="molecule type" value="Genomic_DNA"/>
</dbReference>
<evidence type="ECO:0000313" key="4">
    <source>
        <dbReference type="Proteomes" id="UP000605733"/>
    </source>
</evidence>
<feature type="domain" description="DUF6787" evidence="2">
    <location>
        <begin position="18"/>
        <end position="95"/>
    </location>
</feature>
<evidence type="ECO:0000313" key="3">
    <source>
        <dbReference type="EMBL" id="GGG42730.1"/>
    </source>
</evidence>
<feature type="transmembrane region" description="Helical" evidence="1">
    <location>
        <begin position="58"/>
        <end position="85"/>
    </location>
</feature>
<keyword evidence="4" id="KW-1185">Reference proteome</keyword>
<protein>
    <recommendedName>
        <fullName evidence="2">DUF6787 domain-containing protein</fullName>
    </recommendedName>
</protein>
<evidence type="ECO:0000259" key="2">
    <source>
        <dbReference type="Pfam" id="PF20584"/>
    </source>
</evidence>
<organism evidence="3 4">
    <name type="scientific">Christiangramia forsetii</name>
    <dbReference type="NCBI Taxonomy" id="411153"/>
    <lineage>
        <taxon>Bacteria</taxon>
        <taxon>Pseudomonadati</taxon>
        <taxon>Bacteroidota</taxon>
        <taxon>Flavobacteriia</taxon>
        <taxon>Flavobacteriales</taxon>
        <taxon>Flavobacteriaceae</taxon>
        <taxon>Christiangramia</taxon>
    </lineage>
</organism>
<keyword evidence="1" id="KW-0472">Membrane</keyword>
<dbReference type="InterPro" id="IPR046714">
    <property type="entry name" value="DUF6787"/>
</dbReference>
<comment type="caution">
    <text evidence="3">The sequence shown here is derived from an EMBL/GenBank/DDBJ whole genome shotgun (WGS) entry which is preliminary data.</text>
</comment>
<dbReference type="RefSeq" id="WP_011709351.1">
    <property type="nucleotide sequence ID" value="NZ_BMIX01000007.1"/>
</dbReference>
<sequence length="101" mass="11919">MKKLKDRWGIDSNWQLFIIFLVFAITGSSAAKLASPVCELVGITQQNSHWSIYWTFRILLIFPIYQVLLVSFGWIFGQFEFFWAFEKKMLSRLGLAKIFKF</sequence>
<dbReference type="Pfam" id="PF20584">
    <property type="entry name" value="DUF6787"/>
    <property type="match status" value="1"/>
</dbReference>
<keyword evidence="1" id="KW-1133">Transmembrane helix</keyword>